<dbReference type="PROSITE" id="PS50106">
    <property type="entry name" value="PDZ"/>
    <property type="match status" value="2"/>
</dbReference>
<feature type="domain" description="PDZ" evidence="2">
    <location>
        <begin position="969"/>
        <end position="1032"/>
    </location>
</feature>
<dbReference type="InterPro" id="IPR001478">
    <property type="entry name" value="PDZ"/>
</dbReference>
<dbReference type="PANTHER" id="PTHR16484">
    <property type="entry name" value="PARTITIONING DEFECTIVE 3 RELATED"/>
    <property type="match status" value="1"/>
</dbReference>
<feature type="compositionally biased region" description="Basic residues" evidence="1">
    <location>
        <begin position="344"/>
        <end position="354"/>
    </location>
</feature>
<dbReference type="CDD" id="cd00136">
    <property type="entry name" value="PDZ_canonical"/>
    <property type="match status" value="1"/>
</dbReference>
<proteinExistence type="predicted"/>
<feature type="region of interest" description="Disordered" evidence="1">
    <location>
        <begin position="152"/>
        <end position="389"/>
    </location>
</feature>
<dbReference type="Pfam" id="PF00595">
    <property type="entry name" value="PDZ"/>
    <property type="match status" value="1"/>
</dbReference>
<feature type="compositionally biased region" description="Polar residues" evidence="1">
    <location>
        <begin position="324"/>
        <end position="339"/>
    </location>
</feature>
<dbReference type="GO" id="GO:0005938">
    <property type="term" value="C:cell cortex"/>
    <property type="evidence" value="ECO:0007669"/>
    <property type="project" value="TreeGrafter"/>
</dbReference>
<evidence type="ECO:0000313" key="3">
    <source>
        <dbReference type="EMBL" id="KAA0196897.1"/>
    </source>
</evidence>
<feature type="region of interest" description="Disordered" evidence="1">
    <location>
        <begin position="1149"/>
        <end position="1171"/>
    </location>
</feature>
<name>A0A8E0RZ51_9TREM</name>
<dbReference type="InterPro" id="IPR036034">
    <property type="entry name" value="PDZ_sf"/>
</dbReference>
<evidence type="ECO:0000256" key="1">
    <source>
        <dbReference type="SAM" id="MobiDB-lite"/>
    </source>
</evidence>
<dbReference type="GO" id="GO:0030010">
    <property type="term" value="P:establishment of cell polarity"/>
    <property type="evidence" value="ECO:0007669"/>
    <property type="project" value="TreeGrafter"/>
</dbReference>
<dbReference type="GO" id="GO:0007155">
    <property type="term" value="P:cell adhesion"/>
    <property type="evidence" value="ECO:0007669"/>
    <property type="project" value="TreeGrafter"/>
</dbReference>
<dbReference type="EMBL" id="LUCM01002742">
    <property type="protein sequence ID" value="KAA0196897.1"/>
    <property type="molecule type" value="Genomic_DNA"/>
</dbReference>
<feature type="compositionally biased region" description="Low complexity" evidence="1">
    <location>
        <begin position="291"/>
        <end position="310"/>
    </location>
</feature>
<dbReference type="Proteomes" id="UP000728185">
    <property type="component" value="Unassembled WGS sequence"/>
</dbReference>
<dbReference type="Gene3D" id="2.30.42.10">
    <property type="match status" value="2"/>
</dbReference>
<dbReference type="SMART" id="SM00228">
    <property type="entry name" value="PDZ"/>
    <property type="match status" value="2"/>
</dbReference>
<dbReference type="GO" id="GO:0045197">
    <property type="term" value="P:establishment or maintenance of epithelial cell apical/basal polarity"/>
    <property type="evidence" value="ECO:0007669"/>
    <property type="project" value="TreeGrafter"/>
</dbReference>
<comment type="caution">
    <text evidence="3">The sequence shown here is derived from an EMBL/GenBank/DDBJ whole genome shotgun (WGS) entry which is preliminary data.</text>
</comment>
<evidence type="ECO:0000259" key="2">
    <source>
        <dbReference type="PROSITE" id="PS50106"/>
    </source>
</evidence>
<dbReference type="GO" id="GO:0016324">
    <property type="term" value="C:apical plasma membrane"/>
    <property type="evidence" value="ECO:0007669"/>
    <property type="project" value="TreeGrafter"/>
</dbReference>
<feature type="region of interest" description="Disordered" evidence="1">
    <location>
        <begin position="629"/>
        <end position="652"/>
    </location>
</feature>
<sequence>MQLIKRCLWLILIDSHFWQLEERNSTHPGGLLAHVADTMCPTRYVFMIRSGLCLTCCFWLVGKIFRCPAGILPMTDFRYLINASTASDGALSNNSASDRSPEYSIAPMVPPPLQLRYPPGSLLPYNTSSTNDSFPLDESSFILMDNSALSTVAEEEQDTFGSTSGQSTPPQSILTVQTRIQTDSTGQSDQTTRSSDVTTPTLSSSLSNSLQRLSHIETSDNSKVAIKPDQSVHRGDLPDNSFTGTVSAIPADALSLPPPTTTPPPAPSSPPIQPPGPTQVPIKSDTSMGHTESTAAATSRTISTNTCTTSANVAAFRIPPPVPSQTTSSNPSGRTTVANTLPRPTRKVKRRRGPRGPPPPPPPVPPFRETNSQSRSCSGSDSDEAPEDSCYQKRLVSGDHPTFEIIPNTRAVMLTSSSPLSSLSTHRPPAGTSKTGAAAQGKDSAVDSTSSRDDFDATGDDFRSARSSDTAHDLEDEAGDDEDDLDRDTSSLTGEELLEEQRRAEAAEDEVLHMTELLSKRRESEARRHLMLAEMEADMERDHRLRAAATAMALAAVSNLSPARKARAHRLHTHAGRCTRHARHTATVALANSQVIDESYGRLPGAAYREEDMVISITKTPAGLGFSLTTKPLKPKHAQPTGPRSSSVESGKDDPVAICVKNILPGGAALKEGQLRLGDRILQIDDQDISDKTQAQIVSMLRVKPVGSAVKLLIRRQIHVADPTSVLRSVGLTCPGCFAHASEYPPYSSTVLNNAHIRIHPHAYSSTQSPPQQDHHHHHRRVPQQQQQQQQARQRARLHQRQQLMDDLAHRTHSHYPVCHTLQATKLPSLSVNRLPDRTVYRCASPPLLQHTVQLLDELPDVTSTTDYPPYPDVLIFRLDIPLVYKPTASEISSNTVTGTGSVTSHEINVEPGMPSDGTKKGTQNATNASRHMRLGVSVRETCSSRASKLAERMLANPIQGPDPAGRLPLHLIDEHWARDLGADSVYGGVLVKGIIEGGAAHKVSSLSWVDGRLRVGDELLEVNGVPLINASSPLGLLRSVLRQLTSSPTKTLDSVKVDNHESATRSSDSGFRGAKHAVAGVNVGPINATVNDGGRESSSYTIPTVELLTARQMRQMRRSASGHTLASNSEFWTETSQGSTVNTTTTCQMTTPSIAHPGTNASQPSTSELNGVSKLRLIPDRDGQVESRDSGPVITSRAVQIAADVHSHRSSLGDEIGLCESDTKFGRDISTGRRLVPDTTLPSAASSTVTAVATSTAITTSTGTVNFTHANKPT</sequence>
<dbReference type="GO" id="GO:0043296">
    <property type="term" value="C:apical junction complex"/>
    <property type="evidence" value="ECO:0007669"/>
    <property type="project" value="TreeGrafter"/>
</dbReference>
<feature type="region of interest" description="Disordered" evidence="1">
    <location>
        <begin position="417"/>
        <end position="507"/>
    </location>
</feature>
<feature type="compositionally biased region" description="Basic and acidic residues" evidence="1">
    <location>
        <begin position="450"/>
        <end position="473"/>
    </location>
</feature>
<keyword evidence="4" id="KW-1185">Reference proteome</keyword>
<dbReference type="InterPro" id="IPR052213">
    <property type="entry name" value="PAR3"/>
</dbReference>
<dbReference type="AlphaFoldDB" id="A0A8E0RZ51"/>
<feature type="compositionally biased region" description="Polar residues" evidence="1">
    <location>
        <begin position="88"/>
        <end position="98"/>
    </location>
</feature>
<evidence type="ECO:0000313" key="4">
    <source>
        <dbReference type="Proteomes" id="UP000728185"/>
    </source>
</evidence>
<accession>A0A8E0RZ51</accession>
<dbReference type="GO" id="GO:0000226">
    <property type="term" value="P:microtubule cytoskeleton organization"/>
    <property type="evidence" value="ECO:0007669"/>
    <property type="project" value="TreeGrafter"/>
</dbReference>
<dbReference type="GO" id="GO:0035091">
    <property type="term" value="F:phosphatidylinositol binding"/>
    <property type="evidence" value="ECO:0007669"/>
    <property type="project" value="TreeGrafter"/>
</dbReference>
<feature type="compositionally biased region" description="Acidic residues" evidence="1">
    <location>
        <begin position="474"/>
        <end position="486"/>
    </location>
</feature>
<feature type="region of interest" description="Disordered" evidence="1">
    <location>
        <begin position="88"/>
        <end position="108"/>
    </location>
</feature>
<gene>
    <name evidence="3" type="ORF">FBUS_00790</name>
</gene>
<dbReference type="GO" id="GO:0008104">
    <property type="term" value="P:intracellular protein localization"/>
    <property type="evidence" value="ECO:0007669"/>
    <property type="project" value="TreeGrafter"/>
</dbReference>
<dbReference type="OrthoDB" id="6264899at2759"/>
<protein>
    <submittedName>
        <fullName evidence="3">Putative sap-97</fullName>
    </submittedName>
</protein>
<reference evidence="3" key="1">
    <citation type="submission" date="2019-05" db="EMBL/GenBank/DDBJ databases">
        <title>Annotation for the trematode Fasciolopsis buski.</title>
        <authorList>
            <person name="Choi Y.-J."/>
        </authorList>
    </citation>
    <scope>NUCLEOTIDE SEQUENCE</scope>
    <source>
        <strain evidence="3">HT</strain>
        <tissue evidence="3">Whole worm</tissue>
    </source>
</reference>
<feature type="region of interest" description="Disordered" evidence="1">
    <location>
        <begin position="763"/>
        <end position="800"/>
    </location>
</feature>
<dbReference type="GO" id="GO:0051660">
    <property type="term" value="P:establishment of centrosome localization"/>
    <property type="evidence" value="ECO:0007669"/>
    <property type="project" value="TreeGrafter"/>
</dbReference>
<feature type="domain" description="PDZ" evidence="2">
    <location>
        <begin position="614"/>
        <end position="702"/>
    </location>
</feature>
<dbReference type="SUPFAM" id="SSF50156">
    <property type="entry name" value="PDZ domain-like"/>
    <property type="match status" value="2"/>
</dbReference>
<dbReference type="PANTHER" id="PTHR16484:SF17">
    <property type="entry name" value="BAZOOKA, ISOFORM B"/>
    <property type="match status" value="1"/>
</dbReference>
<feature type="compositionally biased region" description="Polar residues" evidence="1">
    <location>
        <begin position="1160"/>
        <end position="1171"/>
    </location>
</feature>
<feature type="compositionally biased region" description="Pro residues" evidence="1">
    <location>
        <begin position="355"/>
        <end position="366"/>
    </location>
</feature>
<feature type="compositionally biased region" description="Polar residues" evidence="1">
    <location>
        <begin position="159"/>
        <end position="180"/>
    </location>
</feature>
<organism evidence="3 4">
    <name type="scientific">Fasciolopsis buskii</name>
    <dbReference type="NCBI Taxonomy" id="27845"/>
    <lineage>
        <taxon>Eukaryota</taxon>
        <taxon>Metazoa</taxon>
        <taxon>Spiralia</taxon>
        <taxon>Lophotrochozoa</taxon>
        <taxon>Platyhelminthes</taxon>
        <taxon>Trematoda</taxon>
        <taxon>Digenea</taxon>
        <taxon>Plagiorchiida</taxon>
        <taxon>Echinostomata</taxon>
        <taxon>Echinostomatoidea</taxon>
        <taxon>Fasciolidae</taxon>
        <taxon>Fasciolopsis</taxon>
    </lineage>
</organism>
<feature type="compositionally biased region" description="Polar residues" evidence="1">
    <location>
        <begin position="921"/>
        <end position="930"/>
    </location>
</feature>
<feature type="compositionally biased region" description="Low complexity" evidence="1">
    <location>
        <begin position="783"/>
        <end position="793"/>
    </location>
</feature>
<feature type="compositionally biased region" description="Pro residues" evidence="1">
    <location>
        <begin position="256"/>
        <end position="278"/>
    </location>
</feature>
<dbReference type="GO" id="GO:0005912">
    <property type="term" value="C:adherens junction"/>
    <property type="evidence" value="ECO:0007669"/>
    <property type="project" value="TreeGrafter"/>
</dbReference>
<feature type="compositionally biased region" description="Low complexity" evidence="1">
    <location>
        <begin position="181"/>
        <end position="213"/>
    </location>
</feature>
<feature type="region of interest" description="Disordered" evidence="1">
    <location>
        <begin position="910"/>
        <end position="930"/>
    </location>
</feature>